<dbReference type="PANTHER" id="PTHR33452">
    <property type="entry name" value="OXIDOREDUCTASE CATD-RELATED"/>
    <property type="match status" value="1"/>
</dbReference>
<dbReference type="GO" id="GO:0005886">
    <property type="term" value="C:plasma membrane"/>
    <property type="evidence" value="ECO:0007669"/>
    <property type="project" value="UniProtKB-SubCell"/>
</dbReference>
<keyword evidence="5 7" id="KW-1133">Transmembrane helix</keyword>
<comment type="caution">
    <text evidence="8">The sequence shown here is derived from an EMBL/GenBank/DDBJ whole genome shotgun (WGS) entry which is preliminary data.</text>
</comment>
<evidence type="ECO:0000313" key="9">
    <source>
        <dbReference type="Proteomes" id="UP000291822"/>
    </source>
</evidence>
<sequence length="133" mass="13824">MGNNDLGKLILRVVLGVLILFHGVSKLIHGPGFVLQVLGQAGLPSFLAYGVYVGEVLAPVLLIAGLWARIGALIIVVNMLFALGLVHMSQLAQLADTGGWALELQGMYLGAALAVLFLGAGRFSVGGANGRFN</sequence>
<reference evidence="8 9" key="1">
    <citation type="submission" date="2019-02" db="EMBL/GenBank/DDBJ databases">
        <title>Dyella amyloliquefaciens sp. nov., isolated from forest soil.</title>
        <authorList>
            <person name="Gao Z.-H."/>
            <person name="Qiu L.-H."/>
        </authorList>
    </citation>
    <scope>NUCLEOTIDE SEQUENCE [LARGE SCALE GENOMIC DNA]</scope>
    <source>
        <strain evidence="8 9">KACC 12747</strain>
    </source>
</reference>
<evidence type="ECO:0000256" key="6">
    <source>
        <dbReference type="ARBA" id="ARBA00023136"/>
    </source>
</evidence>
<dbReference type="EMBL" id="SJTG01000001">
    <property type="protein sequence ID" value="TCI13502.1"/>
    <property type="molecule type" value="Genomic_DNA"/>
</dbReference>
<feature type="transmembrane region" description="Helical" evidence="7">
    <location>
        <begin position="66"/>
        <end position="86"/>
    </location>
</feature>
<protein>
    <submittedName>
        <fullName evidence="8">DoxX family protein</fullName>
    </submittedName>
</protein>
<dbReference type="Proteomes" id="UP000291822">
    <property type="component" value="Unassembled WGS sequence"/>
</dbReference>
<keyword evidence="9" id="KW-1185">Reference proteome</keyword>
<evidence type="ECO:0000256" key="4">
    <source>
        <dbReference type="ARBA" id="ARBA00022692"/>
    </source>
</evidence>
<dbReference type="AlphaFoldDB" id="A0A4R0YVW0"/>
<comment type="similarity">
    <text evidence="2">Belongs to the DoxX family.</text>
</comment>
<dbReference type="PANTHER" id="PTHR33452:SF1">
    <property type="entry name" value="INNER MEMBRANE PROTEIN YPHA-RELATED"/>
    <property type="match status" value="1"/>
</dbReference>
<dbReference type="RefSeq" id="WP_131149715.1">
    <property type="nucleotide sequence ID" value="NZ_SJTG01000001.1"/>
</dbReference>
<gene>
    <name evidence="8" type="ORF">EZM97_09620</name>
</gene>
<evidence type="ECO:0000256" key="3">
    <source>
        <dbReference type="ARBA" id="ARBA00022475"/>
    </source>
</evidence>
<proteinExistence type="inferred from homology"/>
<dbReference type="InterPro" id="IPR051907">
    <property type="entry name" value="DoxX-like_oxidoreductase"/>
</dbReference>
<evidence type="ECO:0000256" key="5">
    <source>
        <dbReference type="ARBA" id="ARBA00022989"/>
    </source>
</evidence>
<comment type="subcellular location">
    <subcellularLocation>
        <location evidence="1">Cell membrane</location>
        <topology evidence="1">Multi-pass membrane protein</topology>
    </subcellularLocation>
</comment>
<organism evidence="8 9">
    <name type="scientific">Dyella soli</name>
    <dbReference type="NCBI Taxonomy" id="522319"/>
    <lineage>
        <taxon>Bacteria</taxon>
        <taxon>Pseudomonadati</taxon>
        <taxon>Pseudomonadota</taxon>
        <taxon>Gammaproteobacteria</taxon>
        <taxon>Lysobacterales</taxon>
        <taxon>Rhodanobacteraceae</taxon>
        <taxon>Dyella</taxon>
    </lineage>
</organism>
<evidence type="ECO:0000313" key="8">
    <source>
        <dbReference type="EMBL" id="TCI13502.1"/>
    </source>
</evidence>
<evidence type="ECO:0000256" key="2">
    <source>
        <dbReference type="ARBA" id="ARBA00006679"/>
    </source>
</evidence>
<keyword evidence="6 7" id="KW-0472">Membrane</keyword>
<feature type="transmembrane region" description="Helical" evidence="7">
    <location>
        <begin position="9"/>
        <end position="28"/>
    </location>
</feature>
<evidence type="ECO:0000256" key="1">
    <source>
        <dbReference type="ARBA" id="ARBA00004651"/>
    </source>
</evidence>
<accession>A0A4R0YVW0</accession>
<name>A0A4R0YVW0_9GAMM</name>
<keyword evidence="3" id="KW-1003">Cell membrane</keyword>
<feature type="transmembrane region" description="Helical" evidence="7">
    <location>
        <begin position="106"/>
        <end position="125"/>
    </location>
</feature>
<dbReference type="InterPro" id="IPR032808">
    <property type="entry name" value="DoxX"/>
</dbReference>
<keyword evidence="4 7" id="KW-0812">Transmembrane</keyword>
<evidence type="ECO:0000256" key="7">
    <source>
        <dbReference type="SAM" id="Phobius"/>
    </source>
</evidence>
<dbReference type="Pfam" id="PF07681">
    <property type="entry name" value="DoxX"/>
    <property type="match status" value="1"/>
</dbReference>